<accession>A0ABY8P589</accession>
<evidence type="ECO:0000313" key="2">
    <source>
        <dbReference type="Proteomes" id="UP001231859"/>
    </source>
</evidence>
<proteinExistence type="predicted"/>
<dbReference type="EMBL" id="CP123759">
    <property type="protein sequence ID" value="WGO84668.1"/>
    <property type="molecule type" value="Genomic_DNA"/>
</dbReference>
<dbReference type="PANTHER" id="PTHR34413">
    <property type="entry name" value="PROPHAGE TAIL FIBER ASSEMBLY PROTEIN HOMOLOG TFAE-RELATED-RELATED"/>
    <property type="match status" value="1"/>
</dbReference>
<dbReference type="InterPro" id="IPR051220">
    <property type="entry name" value="TFA_Chaperone"/>
</dbReference>
<dbReference type="Proteomes" id="UP001231859">
    <property type="component" value="Chromosome"/>
</dbReference>
<dbReference type="PANTHER" id="PTHR34413:SF2">
    <property type="entry name" value="PROPHAGE TAIL FIBER ASSEMBLY PROTEIN HOMOLOG TFAE-RELATED"/>
    <property type="match status" value="1"/>
</dbReference>
<dbReference type="RefSeq" id="WP_280939625.1">
    <property type="nucleotide sequence ID" value="NZ_CP123759.1"/>
</dbReference>
<dbReference type="Pfam" id="PF02413">
    <property type="entry name" value="Caudo_TAP"/>
    <property type="match status" value="1"/>
</dbReference>
<dbReference type="InterPro" id="IPR003458">
    <property type="entry name" value="Phage_T4_Gp38_tail_assem"/>
</dbReference>
<name>A0ABY8P589_9GAMM</name>
<organism evidence="1 2">
    <name type="scientific">Arsenophonus apicola</name>
    <dbReference type="NCBI Taxonomy" id="2879119"/>
    <lineage>
        <taxon>Bacteria</taxon>
        <taxon>Pseudomonadati</taxon>
        <taxon>Pseudomonadota</taxon>
        <taxon>Gammaproteobacteria</taxon>
        <taxon>Enterobacterales</taxon>
        <taxon>Morganellaceae</taxon>
        <taxon>Arsenophonus</taxon>
    </lineage>
</organism>
<reference evidence="1 2" key="1">
    <citation type="submission" date="2023-04" db="EMBL/GenBank/DDBJ databases">
        <title>Genome dynamics across the evolutionary transition to endosymbiosis.</title>
        <authorList>
            <person name="Siozios S."/>
            <person name="Nadal-Jimenez P."/>
            <person name="Azagi T."/>
            <person name="Sprong H."/>
            <person name="Frost C.L."/>
            <person name="Parratt S.R."/>
            <person name="Taylor G."/>
            <person name="Brettell L."/>
            <person name="Lew K.C."/>
            <person name="Croft L."/>
            <person name="King K.C."/>
            <person name="Brockhurst M.A."/>
            <person name="Hypsa V."/>
            <person name="Novakova E."/>
            <person name="Darby A.C."/>
            <person name="Hurst G.D.D."/>
        </authorList>
    </citation>
    <scope>NUCLEOTIDE SEQUENCE [LARGE SCALE GENOMIC DNA]</scope>
    <source>
        <strain evidence="2">aApi_AU</strain>
    </source>
</reference>
<sequence>MKKYNLEIQQAEIRENGLAANTGWIKTYIADPITREYIHANMEYVYFDVSVSAGAYIDAPVLPTKTGYAVVRSQDETKWEIVADHRTKIAYNTETRQQLEIDFIGELPPTLTLLKPQTEFDKWNGKKWLTDTEAQKAASIAEVERQKSAMLNEANNIITYLQDAMDVGLASDTETARLQIWKKYRVLLNRINTLTAPDINWPPKPE</sequence>
<protein>
    <submittedName>
        <fullName evidence="1">Tail fiber assembly protein</fullName>
    </submittedName>
</protein>
<gene>
    <name evidence="1" type="ORF">QG404_07345</name>
</gene>
<evidence type="ECO:0000313" key="1">
    <source>
        <dbReference type="EMBL" id="WGO84668.1"/>
    </source>
</evidence>
<keyword evidence="2" id="KW-1185">Reference proteome</keyword>